<sequence>MASTAIGSSPDLVLPKSAHDSFLDFLNYEQLTLKITELFDNHVEKINERIQELQSATSLAEKNNALLEKVVIIDLENLRDLIPKMKEKAEAKGLDITDFSTCFLLCAHAYIRLARLKISQGRLKEVENDAKNLVTMRKKKYTQDMSISLLIKAYVEGGKKNGLEKATKLFEKIQGSKYAMNEWFVEFSQVYQEGLSALMQAYIASNDYDEQDKKSITRKIFEKMSPLHQRRLCEATIPTNQEKNEKLKKIALKHIEKNELLKAEKLTKKITDLQIKTRLLKAIFDKYLSTKFKDKTERLTLLHKAKKIASQMLPYSDVELQCNQTLSDEHKKLLS</sequence>
<accession>A0A0F9KPU6</accession>
<dbReference type="EMBL" id="LAZR01014454">
    <property type="protein sequence ID" value="KKM17425.1"/>
    <property type="molecule type" value="Genomic_DNA"/>
</dbReference>
<name>A0A0F9KPU6_9ZZZZ</name>
<gene>
    <name evidence="1" type="ORF">LCGC14_1675920</name>
</gene>
<reference evidence="1" key="1">
    <citation type="journal article" date="2015" name="Nature">
        <title>Complex archaea that bridge the gap between prokaryotes and eukaryotes.</title>
        <authorList>
            <person name="Spang A."/>
            <person name="Saw J.H."/>
            <person name="Jorgensen S.L."/>
            <person name="Zaremba-Niedzwiedzka K."/>
            <person name="Martijn J."/>
            <person name="Lind A.E."/>
            <person name="van Eijk R."/>
            <person name="Schleper C."/>
            <person name="Guy L."/>
            <person name="Ettema T.J."/>
        </authorList>
    </citation>
    <scope>NUCLEOTIDE SEQUENCE</scope>
</reference>
<protein>
    <submittedName>
        <fullName evidence="1">Uncharacterized protein</fullName>
    </submittedName>
</protein>
<organism evidence="1">
    <name type="scientific">marine sediment metagenome</name>
    <dbReference type="NCBI Taxonomy" id="412755"/>
    <lineage>
        <taxon>unclassified sequences</taxon>
        <taxon>metagenomes</taxon>
        <taxon>ecological metagenomes</taxon>
    </lineage>
</organism>
<evidence type="ECO:0000313" key="1">
    <source>
        <dbReference type="EMBL" id="KKM17425.1"/>
    </source>
</evidence>
<comment type="caution">
    <text evidence="1">The sequence shown here is derived from an EMBL/GenBank/DDBJ whole genome shotgun (WGS) entry which is preliminary data.</text>
</comment>
<dbReference type="AlphaFoldDB" id="A0A0F9KPU6"/>
<proteinExistence type="predicted"/>